<evidence type="ECO:0000259" key="1">
    <source>
        <dbReference type="PROSITE" id="PS50181"/>
    </source>
</evidence>
<sequence>MEDLPDDVLLALLQYVDAKDVFACRLVCKRLCGLALHPDVWRRRCIEVLSSLHEDDCSWKCAALGLAPCLGALKVGLPSRTCVARNLKKTSCEVAKLSLDFWDDAIADARAPIGRQVRLGRLSHLSLFFFDCHRECGAFLLKLPVFAPDLQTLAVSGNLDVGHHMVGADTQRFHNVYKAGERLAQLRHFDWRVNGLNEGFGSFLMFLFATSLEEVSFSSYLGAPYVNVLSTERSERLAGMPNLRVLSCPALPGLEAVAACGSLREVTLYVMRMTHPDYPGAAAFLRGAVQLRKVTLQYRPGADSPADAGVDLVAALGASGRSQVESLVIDNDRVQDFPQLDPLLSALPSLPALQHLEVDVDAVPGELLQGITPVTAPALRSLRLRVYSRCIHAWMHADAIRKFLAMNPCVQLLLLRRPKYCDGGVPCTVCALGCQHRIWDSSDLKKDEVVDSCWIVINRNLFCQ</sequence>
<dbReference type="PROSITE" id="PS50181">
    <property type="entry name" value="FBOX"/>
    <property type="match status" value="1"/>
</dbReference>
<dbReference type="OrthoDB" id="10257471at2759"/>
<name>A0A6J1S8N0_FRAOC</name>
<dbReference type="InterPro" id="IPR032675">
    <property type="entry name" value="LRR_dom_sf"/>
</dbReference>
<dbReference type="Gene3D" id="1.20.1280.50">
    <property type="match status" value="1"/>
</dbReference>
<evidence type="ECO:0000313" key="3">
    <source>
        <dbReference type="RefSeq" id="XP_026277407.2"/>
    </source>
</evidence>
<dbReference type="Proteomes" id="UP000504606">
    <property type="component" value="Unplaced"/>
</dbReference>
<dbReference type="InterPro" id="IPR036047">
    <property type="entry name" value="F-box-like_dom_sf"/>
</dbReference>
<dbReference type="AlphaFoldDB" id="A0A6J1S8N0"/>
<dbReference type="SUPFAM" id="SSF52047">
    <property type="entry name" value="RNI-like"/>
    <property type="match status" value="1"/>
</dbReference>
<evidence type="ECO:0000313" key="2">
    <source>
        <dbReference type="Proteomes" id="UP000504606"/>
    </source>
</evidence>
<accession>A0A6J1S8N0</accession>
<proteinExistence type="predicted"/>
<dbReference type="Pfam" id="PF12937">
    <property type="entry name" value="F-box-like"/>
    <property type="match status" value="1"/>
</dbReference>
<gene>
    <name evidence="3" type="primary">LOC113205849</name>
</gene>
<feature type="domain" description="F-box" evidence="1">
    <location>
        <begin position="1"/>
        <end position="44"/>
    </location>
</feature>
<keyword evidence="2" id="KW-1185">Reference proteome</keyword>
<dbReference type="KEGG" id="foc:113205849"/>
<dbReference type="InterPro" id="IPR001810">
    <property type="entry name" value="F-box_dom"/>
</dbReference>
<dbReference type="GeneID" id="113205849"/>
<dbReference type="SMART" id="SM00256">
    <property type="entry name" value="FBOX"/>
    <property type="match status" value="1"/>
</dbReference>
<dbReference type="SUPFAM" id="SSF81383">
    <property type="entry name" value="F-box domain"/>
    <property type="match status" value="1"/>
</dbReference>
<dbReference type="RefSeq" id="XP_026277407.2">
    <property type="nucleotide sequence ID" value="XM_026421622.2"/>
</dbReference>
<organism evidence="2 3">
    <name type="scientific">Frankliniella occidentalis</name>
    <name type="common">Western flower thrips</name>
    <name type="synonym">Euthrips occidentalis</name>
    <dbReference type="NCBI Taxonomy" id="133901"/>
    <lineage>
        <taxon>Eukaryota</taxon>
        <taxon>Metazoa</taxon>
        <taxon>Ecdysozoa</taxon>
        <taxon>Arthropoda</taxon>
        <taxon>Hexapoda</taxon>
        <taxon>Insecta</taxon>
        <taxon>Pterygota</taxon>
        <taxon>Neoptera</taxon>
        <taxon>Paraneoptera</taxon>
        <taxon>Thysanoptera</taxon>
        <taxon>Terebrantia</taxon>
        <taxon>Thripoidea</taxon>
        <taxon>Thripidae</taxon>
        <taxon>Frankliniella</taxon>
    </lineage>
</organism>
<dbReference type="Gene3D" id="3.80.10.10">
    <property type="entry name" value="Ribonuclease Inhibitor"/>
    <property type="match status" value="1"/>
</dbReference>
<protein>
    <submittedName>
        <fullName evidence="3">Uncharacterized protein LOC113205849</fullName>
    </submittedName>
</protein>
<reference evidence="3" key="1">
    <citation type="submission" date="2025-08" db="UniProtKB">
        <authorList>
            <consortium name="RefSeq"/>
        </authorList>
    </citation>
    <scope>IDENTIFICATION</scope>
    <source>
        <tissue evidence="3">Whole organism</tissue>
    </source>
</reference>